<accession>A0A8J2UBG2</accession>
<reference evidence="1" key="1">
    <citation type="journal article" date="2014" name="Int. J. Syst. Evol. Microbiol.">
        <title>Complete genome sequence of Corynebacterium casei LMG S-19264T (=DSM 44701T), isolated from a smear-ripened cheese.</title>
        <authorList>
            <consortium name="US DOE Joint Genome Institute (JGI-PGF)"/>
            <person name="Walter F."/>
            <person name="Albersmeier A."/>
            <person name="Kalinowski J."/>
            <person name="Ruckert C."/>
        </authorList>
    </citation>
    <scope>NUCLEOTIDE SEQUENCE</scope>
    <source>
        <strain evidence="1">CGMCC 1.15448</strain>
    </source>
</reference>
<organism evidence="1 2">
    <name type="scientific">Puia dinghuensis</name>
    <dbReference type="NCBI Taxonomy" id="1792502"/>
    <lineage>
        <taxon>Bacteria</taxon>
        <taxon>Pseudomonadati</taxon>
        <taxon>Bacteroidota</taxon>
        <taxon>Chitinophagia</taxon>
        <taxon>Chitinophagales</taxon>
        <taxon>Chitinophagaceae</taxon>
        <taxon>Puia</taxon>
    </lineage>
</organism>
<evidence type="ECO:0000313" key="1">
    <source>
        <dbReference type="EMBL" id="GGA91355.1"/>
    </source>
</evidence>
<protein>
    <submittedName>
        <fullName evidence="1">Uncharacterized protein</fullName>
    </submittedName>
</protein>
<evidence type="ECO:0000313" key="2">
    <source>
        <dbReference type="Proteomes" id="UP000607559"/>
    </source>
</evidence>
<reference evidence="1" key="2">
    <citation type="submission" date="2020-09" db="EMBL/GenBank/DDBJ databases">
        <authorList>
            <person name="Sun Q."/>
            <person name="Zhou Y."/>
        </authorList>
    </citation>
    <scope>NUCLEOTIDE SEQUENCE</scope>
    <source>
        <strain evidence="1">CGMCC 1.15448</strain>
    </source>
</reference>
<gene>
    <name evidence="1" type="ORF">GCM10011511_13360</name>
</gene>
<dbReference type="EMBL" id="BMJC01000001">
    <property type="protein sequence ID" value="GGA91355.1"/>
    <property type="molecule type" value="Genomic_DNA"/>
</dbReference>
<name>A0A8J2UBG2_9BACT</name>
<dbReference type="Proteomes" id="UP000607559">
    <property type="component" value="Unassembled WGS sequence"/>
</dbReference>
<dbReference type="AlphaFoldDB" id="A0A8J2UBG2"/>
<keyword evidence="2" id="KW-1185">Reference proteome</keyword>
<sequence>MLYTRYSGMLFSYILQFVPDEKEAATLLVDIFSRLTPKLQNGFDSHLSVYCWLQVESRKIILEHLHETTKEGGQTRTYYFSLLEDAPPEHQWVFRELFLNGRKKEELAACSGKDLAYISKILRECLVMIRKNLG</sequence>
<comment type="caution">
    <text evidence="1">The sequence shown here is derived from an EMBL/GenBank/DDBJ whole genome shotgun (WGS) entry which is preliminary data.</text>
</comment>
<proteinExistence type="predicted"/>